<evidence type="ECO:0000313" key="5">
    <source>
        <dbReference type="Proteomes" id="UP000641932"/>
    </source>
</evidence>
<evidence type="ECO:0000313" key="4">
    <source>
        <dbReference type="EMBL" id="GGO99638.1"/>
    </source>
</evidence>
<feature type="region of interest" description="Disordered" evidence="1">
    <location>
        <begin position="146"/>
        <end position="168"/>
    </location>
</feature>
<name>A0A917ZXJ4_9ACTN</name>
<organism evidence="4 5">
    <name type="scientific">Wenjunlia tyrosinilytica</name>
    <dbReference type="NCBI Taxonomy" id="1544741"/>
    <lineage>
        <taxon>Bacteria</taxon>
        <taxon>Bacillati</taxon>
        <taxon>Actinomycetota</taxon>
        <taxon>Actinomycetes</taxon>
        <taxon>Kitasatosporales</taxon>
        <taxon>Streptomycetaceae</taxon>
        <taxon>Wenjunlia</taxon>
    </lineage>
</organism>
<reference evidence="4" key="2">
    <citation type="submission" date="2020-09" db="EMBL/GenBank/DDBJ databases">
        <authorList>
            <person name="Sun Q."/>
            <person name="Zhou Y."/>
        </authorList>
    </citation>
    <scope>NUCLEOTIDE SEQUENCE</scope>
    <source>
        <strain evidence="4">CGMCC 4.7201</strain>
    </source>
</reference>
<reference evidence="4" key="1">
    <citation type="journal article" date="2014" name="Int. J. Syst. Evol. Microbiol.">
        <title>Complete genome sequence of Corynebacterium casei LMG S-19264T (=DSM 44701T), isolated from a smear-ripened cheese.</title>
        <authorList>
            <consortium name="US DOE Joint Genome Institute (JGI-PGF)"/>
            <person name="Walter F."/>
            <person name="Albersmeier A."/>
            <person name="Kalinowski J."/>
            <person name="Ruckert C."/>
        </authorList>
    </citation>
    <scope>NUCLEOTIDE SEQUENCE</scope>
    <source>
        <strain evidence="4">CGMCC 4.7201</strain>
    </source>
</reference>
<dbReference type="RefSeq" id="WP_189135541.1">
    <property type="nucleotide sequence ID" value="NZ_BMMS01000047.1"/>
</dbReference>
<evidence type="ECO:0000256" key="2">
    <source>
        <dbReference type="SAM" id="Phobius"/>
    </source>
</evidence>
<gene>
    <name evidence="4" type="ORF">GCM10012280_66540</name>
</gene>
<dbReference type="AlphaFoldDB" id="A0A917ZXJ4"/>
<dbReference type="Proteomes" id="UP000641932">
    <property type="component" value="Unassembled WGS sequence"/>
</dbReference>
<keyword evidence="2" id="KW-1133">Transmembrane helix</keyword>
<evidence type="ECO:0000259" key="3">
    <source>
        <dbReference type="Pfam" id="PF19803"/>
    </source>
</evidence>
<dbReference type="InterPro" id="IPR046253">
    <property type="entry name" value="DUF6286"/>
</dbReference>
<feature type="domain" description="DUF6286" evidence="3">
    <location>
        <begin position="56"/>
        <end position="164"/>
    </location>
</feature>
<feature type="transmembrane region" description="Helical" evidence="2">
    <location>
        <begin position="44"/>
        <end position="67"/>
    </location>
</feature>
<keyword evidence="2" id="KW-0812">Transmembrane</keyword>
<evidence type="ECO:0000256" key="1">
    <source>
        <dbReference type="SAM" id="MobiDB-lite"/>
    </source>
</evidence>
<comment type="caution">
    <text evidence="4">The sequence shown here is derived from an EMBL/GenBank/DDBJ whole genome shotgun (WGS) entry which is preliminary data.</text>
</comment>
<accession>A0A917ZXJ4</accession>
<dbReference type="Pfam" id="PF19803">
    <property type="entry name" value="DUF6286"/>
    <property type="match status" value="1"/>
</dbReference>
<proteinExistence type="predicted"/>
<dbReference type="EMBL" id="BMMS01000047">
    <property type="protein sequence ID" value="GGO99638.1"/>
    <property type="molecule type" value="Genomic_DNA"/>
</dbReference>
<protein>
    <recommendedName>
        <fullName evidence="3">DUF6286 domain-containing protein</fullName>
    </recommendedName>
</protein>
<keyword evidence="2" id="KW-0472">Membrane</keyword>
<keyword evidence="5" id="KW-1185">Reference proteome</keyword>
<sequence>MTASLIVLAAGALLFEAVWTRTGHRATAWWTRLTAEFATRPVDDVWILTGAAVAAALGLMLLVLALTPGLRRQLPLRVPADSPGPMRAVLDRKGAALLLRDAAMRVPGISAARVQVRRRQVKVRADVRFRDTAEVEDELTDAVRREGRDQLALARPPRPAVRVRRSPT</sequence>